<dbReference type="AlphaFoldDB" id="A0A7D5HXG5"/>
<dbReference type="SUPFAM" id="SSF53383">
    <property type="entry name" value="PLP-dependent transferases"/>
    <property type="match status" value="1"/>
</dbReference>
<evidence type="ECO:0000256" key="5">
    <source>
        <dbReference type="ARBA" id="ARBA00023163"/>
    </source>
</evidence>
<dbReference type="InterPro" id="IPR000524">
    <property type="entry name" value="Tscrpt_reg_HTH_GntR"/>
</dbReference>
<dbReference type="InterPro" id="IPR051446">
    <property type="entry name" value="HTH_trans_reg/aminotransferase"/>
</dbReference>
<dbReference type="Pfam" id="PF00392">
    <property type="entry name" value="GntR"/>
    <property type="match status" value="1"/>
</dbReference>
<dbReference type="InterPro" id="IPR015421">
    <property type="entry name" value="PyrdxlP-dep_Trfase_major"/>
</dbReference>
<dbReference type="RefSeq" id="WP_176570922.1">
    <property type="nucleotide sequence ID" value="NZ_CP056030.1"/>
</dbReference>
<dbReference type="InterPro" id="IPR036390">
    <property type="entry name" value="WH_DNA-bd_sf"/>
</dbReference>
<dbReference type="PANTHER" id="PTHR46577">
    <property type="entry name" value="HTH-TYPE TRANSCRIPTIONAL REGULATORY PROTEIN GABR"/>
    <property type="match status" value="1"/>
</dbReference>
<proteinExistence type="inferred from homology"/>
<dbReference type="PROSITE" id="PS50949">
    <property type="entry name" value="HTH_GNTR"/>
    <property type="match status" value="1"/>
</dbReference>
<dbReference type="GO" id="GO:0003677">
    <property type="term" value="F:DNA binding"/>
    <property type="evidence" value="ECO:0007669"/>
    <property type="project" value="UniProtKB-KW"/>
</dbReference>
<dbReference type="Gene3D" id="3.40.640.10">
    <property type="entry name" value="Type I PLP-dependent aspartate aminotransferase-like (Major domain)"/>
    <property type="match status" value="1"/>
</dbReference>
<keyword evidence="7" id="KW-0032">Aminotransferase</keyword>
<dbReference type="Proteomes" id="UP000509568">
    <property type="component" value="Chromosome"/>
</dbReference>
<dbReference type="CDD" id="cd07377">
    <property type="entry name" value="WHTH_GntR"/>
    <property type="match status" value="1"/>
</dbReference>
<keyword evidence="8" id="KW-1185">Reference proteome</keyword>
<dbReference type="InterPro" id="IPR015424">
    <property type="entry name" value="PyrdxlP-dep_Trfase"/>
</dbReference>
<dbReference type="CDD" id="cd00609">
    <property type="entry name" value="AAT_like"/>
    <property type="match status" value="1"/>
</dbReference>
<evidence type="ECO:0000256" key="3">
    <source>
        <dbReference type="ARBA" id="ARBA00023015"/>
    </source>
</evidence>
<evidence type="ECO:0000313" key="8">
    <source>
        <dbReference type="Proteomes" id="UP000509568"/>
    </source>
</evidence>
<dbReference type="SUPFAM" id="SSF46785">
    <property type="entry name" value="Winged helix' DNA-binding domain"/>
    <property type="match status" value="1"/>
</dbReference>
<protein>
    <submittedName>
        <fullName evidence="7">PLP-dependent aminotransferase family protein</fullName>
    </submittedName>
</protein>
<dbReference type="EMBL" id="CP056030">
    <property type="protein sequence ID" value="QKZ04911.1"/>
    <property type="molecule type" value="Genomic_DNA"/>
</dbReference>
<sequence>MELHITFQGRKDLSEQLYRQLRDAIDSGRLAAGTQVPPTRLLATQLGVSRKTVAEAYSRLTYDSRLSGRVGSGTFVSPRLAAPHPAQPPSPLASAAVVAMWRDMPMPMSHAAAQTRARYDFIGGASLKSQFPFDTWRRCTLYALRQCTRSASLHGDPQGLPELREAVARHIGFARGVQASVDSVLITNGAQQALDLVSRVLIEPGCRVVMEDPGYPPARLLFAAQRAEVVNVPVDEEGLRVDLIPDGTRLIYVTPSHQFPLGMPMSLARRHALLARAAELGAIIIEDDYDSEFRYQGPPTDSLQSLDSQGLVAYLGTFSKTLLPELRLGYAVLPQVLLQAVRVAKQLSDWHTPTLNQWALAKFINEGELLKHIRRCFEVYSGRRERILQRLGDDLAPWLQAVPAVAGYHLSALAHVPVDLPLLVQVARQAEVGLYPLMPFYGQAPAKQGLLFGFGAIERLDIDPALDRVQGILQQLAPA</sequence>
<keyword evidence="2" id="KW-0663">Pyridoxal phosphate</keyword>
<dbReference type="Pfam" id="PF00155">
    <property type="entry name" value="Aminotran_1_2"/>
    <property type="match status" value="1"/>
</dbReference>
<dbReference type="InterPro" id="IPR036388">
    <property type="entry name" value="WH-like_DNA-bd_sf"/>
</dbReference>
<reference evidence="7 8" key="1">
    <citation type="submission" date="2020-06" db="EMBL/GenBank/DDBJ databases">
        <title>Pseudomonas eucalypticola sp. nov., an endophyte of Eucalyptus dunnii leaves with biocontrol ability of eucalyptus leaf blight.</title>
        <authorList>
            <person name="Liu Y."/>
            <person name="Song Z."/>
            <person name="Zeng H."/>
            <person name="Lu M."/>
            <person name="Wang X."/>
            <person name="Lian X."/>
            <person name="Zhang Q."/>
        </authorList>
    </citation>
    <scope>NUCLEOTIDE SEQUENCE [LARGE SCALE GENOMIC DNA]</scope>
    <source>
        <strain evidence="7 8">NP-1</strain>
    </source>
</reference>
<keyword evidence="5" id="KW-0804">Transcription</keyword>
<dbReference type="GO" id="GO:0003700">
    <property type="term" value="F:DNA-binding transcription factor activity"/>
    <property type="evidence" value="ECO:0007669"/>
    <property type="project" value="InterPro"/>
</dbReference>
<name>A0A7D5HXG5_9PSED</name>
<keyword evidence="7" id="KW-0808">Transferase</keyword>
<organism evidence="7 8">
    <name type="scientific">Pseudomonas eucalypticola</name>
    <dbReference type="NCBI Taxonomy" id="2599595"/>
    <lineage>
        <taxon>Bacteria</taxon>
        <taxon>Pseudomonadati</taxon>
        <taxon>Pseudomonadota</taxon>
        <taxon>Gammaproteobacteria</taxon>
        <taxon>Pseudomonadales</taxon>
        <taxon>Pseudomonadaceae</taxon>
        <taxon>Pseudomonas</taxon>
    </lineage>
</organism>
<dbReference type="InterPro" id="IPR004839">
    <property type="entry name" value="Aminotransferase_I/II_large"/>
</dbReference>
<gene>
    <name evidence="7" type="ORF">HWQ56_14400</name>
</gene>
<keyword evidence="4" id="KW-0238">DNA-binding</keyword>
<dbReference type="GO" id="GO:0030170">
    <property type="term" value="F:pyridoxal phosphate binding"/>
    <property type="evidence" value="ECO:0007669"/>
    <property type="project" value="InterPro"/>
</dbReference>
<evidence type="ECO:0000313" key="7">
    <source>
        <dbReference type="EMBL" id="QKZ04911.1"/>
    </source>
</evidence>
<evidence type="ECO:0000256" key="2">
    <source>
        <dbReference type="ARBA" id="ARBA00022898"/>
    </source>
</evidence>
<comment type="similarity">
    <text evidence="1">In the C-terminal section; belongs to the class-I pyridoxal-phosphate-dependent aminotransferase family.</text>
</comment>
<accession>A0A7D5HXG5</accession>
<evidence type="ECO:0000256" key="4">
    <source>
        <dbReference type="ARBA" id="ARBA00023125"/>
    </source>
</evidence>
<dbReference type="SMART" id="SM00345">
    <property type="entry name" value="HTH_GNTR"/>
    <property type="match status" value="1"/>
</dbReference>
<dbReference type="GO" id="GO:0008483">
    <property type="term" value="F:transaminase activity"/>
    <property type="evidence" value="ECO:0007669"/>
    <property type="project" value="UniProtKB-KW"/>
</dbReference>
<evidence type="ECO:0000256" key="1">
    <source>
        <dbReference type="ARBA" id="ARBA00005384"/>
    </source>
</evidence>
<evidence type="ECO:0000259" key="6">
    <source>
        <dbReference type="PROSITE" id="PS50949"/>
    </source>
</evidence>
<dbReference type="PANTHER" id="PTHR46577:SF1">
    <property type="entry name" value="HTH-TYPE TRANSCRIPTIONAL REGULATORY PROTEIN GABR"/>
    <property type="match status" value="1"/>
</dbReference>
<keyword evidence="3" id="KW-0805">Transcription regulation</keyword>
<feature type="domain" description="HTH gntR-type" evidence="6">
    <location>
        <begin position="11"/>
        <end position="79"/>
    </location>
</feature>
<dbReference type="KEGG" id="pez:HWQ56_14400"/>
<dbReference type="Gene3D" id="1.10.10.10">
    <property type="entry name" value="Winged helix-like DNA-binding domain superfamily/Winged helix DNA-binding domain"/>
    <property type="match status" value="1"/>
</dbReference>